<evidence type="ECO:0000313" key="3">
    <source>
        <dbReference type="Proteomes" id="UP000245695"/>
    </source>
</evidence>
<evidence type="ECO:0000313" key="2">
    <source>
        <dbReference type="EMBL" id="CEI72779.1"/>
    </source>
</evidence>
<evidence type="ECO:0000259" key="1">
    <source>
        <dbReference type="Pfam" id="PF01636"/>
    </source>
</evidence>
<sequence length="336" mass="39859">MSVLKKESIKDLLSKDYLMQILPGLRDIKLENIKTNGLSGAKIYKITLFSRQDKKSLYLKINNLKEDWLAKVNKDEGRELDIFKDDIYSKLEEFINDIYLGYYIGDNSYAILMNDMSVYKKTNNSEKECLYYLNNLAKFHSKFKEHDVTNYKELLNVDEYCNFLTKTKVSEVEEFKENYQKGEIILKDILGENLFNKYDEIKEIDSIFSYYPKTFLHGDYRPDNTLYINQNDIRIIDWANSGCGPCTLDVFWYLMTSVNVKFDKTILLNYYKMNLENYIGYKLTRRTWDTLLKVGILASCKMYLVSLLANSNLEDKYEYLNIYYWIENLKSVLIDL</sequence>
<dbReference type="SUPFAM" id="SSF56112">
    <property type="entry name" value="Protein kinase-like (PK-like)"/>
    <property type="match status" value="1"/>
</dbReference>
<dbReference type="EMBL" id="LN650648">
    <property type="protein sequence ID" value="CEI72779.1"/>
    <property type="molecule type" value="Genomic_DNA"/>
</dbReference>
<accession>A0A2P2BQZ3</accession>
<dbReference type="InterPro" id="IPR002575">
    <property type="entry name" value="Aminoglycoside_PTrfase"/>
</dbReference>
<dbReference type="Pfam" id="PF01636">
    <property type="entry name" value="APH"/>
    <property type="match status" value="1"/>
</dbReference>
<dbReference type="RefSeq" id="WP_166505352.1">
    <property type="nucleotide sequence ID" value="NZ_JAKNTL010000007.1"/>
</dbReference>
<organism evidence="2 3">
    <name type="scientific">Romboutsia hominis</name>
    <dbReference type="NCBI Taxonomy" id="1507512"/>
    <lineage>
        <taxon>Bacteria</taxon>
        <taxon>Bacillati</taxon>
        <taxon>Bacillota</taxon>
        <taxon>Clostridia</taxon>
        <taxon>Peptostreptococcales</taxon>
        <taxon>Peptostreptococcaceae</taxon>
        <taxon>Romboutsia</taxon>
    </lineage>
</organism>
<dbReference type="Gene3D" id="3.90.1200.10">
    <property type="match status" value="1"/>
</dbReference>
<proteinExistence type="predicted"/>
<protein>
    <submittedName>
        <fullName evidence="2">Phosphotransferase enzyme family</fullName>
    </submittedName>
</protein>
<dbReference type="InterPro" id="IPR011009">
    <property type="entry name" value="Kinase-like_dom_sf"/>
</dbReference>
<gene>
    <name evidence="2" type="ORF">FRIFI_1243</name>
</gene>
<keyword evidence="3" id="KW-1185">Reference proteome</keyword>
<feature type="domain" description="Aminoglycoside phosphotransferase" evidence="1">
    <location>
        <begin position="211"/>
        <end position="270"/>
    </location>
</feature>
<dbReference type="Proteomes" id="UP000245695">
    <property type="component" value="Chromosome 1"/>
</dbReference>
<reference evidence="2 3" key="1">
    <citation type="submission" date="2014-09" db="EMBL/GenBank/DDBJ databases">
        <authorList>
            <person name="Hornung B.V."/>
        </authorList>
    </citation>
    <scope>NUCLEOTIDE SEQUENCE [LARGE SCALE GENOMIC DNA]</scope>
    <source>
        <strain evidence="2 3">FRIFI</strain>
    </source>
</reference>
<keyword evidence="2" id="KW-0808">Transferase</keyword>
<dbReference type="AlphaFoldDB" id="A0A2P2BQZ3"/>
<name>A0A2P2BQZ3_9FIRM</name>
<dbReference type="GO" id="GO:0016740">
    <property type="term" value="F:transferase activity"/>
    <property type="evidence" value="ECO:0007669"/>
    <property type="project" value="UniProtKB-KW"/>
</dbReference>
<dbReference type="KEGG" id="rhom:FRIFI_1243"/>